<evidence type="ECO:0000259" key="11">
    <source>
        <dbReference type="PROSITE" id="PS50157"/>
    </source>
</evidence>
<dbReference type="AlphaFoldDB" id="G0WGE7"/>
<feature type="domain" description="C2H2-type" evidence="11">
    <location>
        <begin position="46"/>
        <end position="75"/>
    </location>
</feature>
<sequence>MKDKGQPDFPADNDERPFKCDVCSRGFHRLEHKKRHMRTHTGEKPHHCNFPGCGKSFSRSDELKRHLRTHTSTSQRKTKKPKLRGLKAYHINEESDMALMNNSPTLFYPHPQMATRLAPGMAIGLNPMHAGLIPQQLGMHSIVIPVMTPNGTPVQMYSTTPTAPATAVPHPHQQSTRVTTPPPPSASIQVGPHQFSQISSSVSNTTILSPNGIPMHANAMNAIPISNQQHNFIAVPQPRSMATPPPPPPSKYGVSLPVNAPLMSNNHYHTSNNGTLHDSTSSLALSEQSNTSSIFSSTNAPHSNNNNHYNAHINHVFSGPTSPTSHSNEYMQPSNPNSNNIIHSQSQTQGFFQDRKITAPIVNILSSLKKKNKTTTTPTTTRNEKQQQRNKSFKIDKPSPVEPRAVSAINSTISLSSVLTNNTTHSTLPVIKTSCNDLTPLRLKADGVSYLDVEKRPRERAQFQLSTDDEDDDSNDDDNTTSSSLPSTRIENTSNIPHKLNMNTVKLPPVRNVLRQIDFFNKPN</sequence>
<name>G0WGE7_NAUDC</name>
<dbReference type="PANTHER" id="PTHR47428">
    <property type="entry name" value="REGULATORY PROTEIN MIG1-RELATED"/>
    <property type="match status" value="1"/>
</dbReference>
<feature type="compositionally biased region" description="Polar residues" evidence="10">
    <location>
        <begin position="485"/>
        <end position="503"/>
    </location>
</feature>
<evidence type="ECO:0000256" key="5">
    <source>
        <dbReference type="ARBA" id="ARBA00022833"/>
    </source>
</evidence>
<feature type="domain" description="C2H2-type" evidence="11">
    <location>
        <begin position="18"/>
        <end position="45"/>
    </location>
</feature>
<accession>G0WGE7</accession>
<dbReference type="OrthoDB" id="654211at2759"/>
<dbReference type="PROSITE" id="PS50157">
    <property type="entry name" value="ZINC_FINGER_C2H2_2"/>
    <property type="match status" value="2"/>
</dbReference>
<dbReference type="GO" id="GO:0000978">
    <property type="term" value="F:RNA polymerase II cis-regulatory region sequence-specific DNA binding"/>
    <property type="evidence" value="ECO:0007669"/>
    <property type="project" value="TreeGrafter"/>
</dbReference>
<dbReference type="RefSeq" id="XP_003672101.1">
    <property type="nucleotide sequence ID" value="XM_003672053.1"/>
</dbReference>
<feature type="region of interest" description="Disordered" evidence="10">
    <location>
        <begin position="162"/>
        <end position="191"/>
    </location>
</feature>
<organism evidence="12 13">
    <name type="scientific">Naumovozyma dairenensis (strain ATCC 10597 / BCRC 20456 / CBS 421 / NBRC 0211 / NRRL Y-12639)</name>
    <name type="common">Saccharomyces dairenensis</name>
    <dbReference type="NCBI Taxonomy" id="1071378"/>
    <lineage>
        <taxon>Eukaryota</taxon>
        <taxon>Fungi</taxon>
        <taxon>Dikarya</taxon>
        <taxon>Ascomycota</taxon>
        <taxon>Saccharomycotina</taxon>
        <taxon>Saccharomycetes</taxon>
        <taxon>Saccharomycetales</taxon>
        <taxon>Saccharomycetaceae</taxon>
        <taxon>Naumovozyma</taxon>
    </lineage>
</organism>
<dbReference type="SUPFAM" id="SSF57667">
    <property type="entry name" value="beta-beta-alpha zinc fingers"/>
    <property type="match status" value="1"/>
</dbReference>
<evidence type="ECO:0000256" key="1">
    <source>
        <dbReference type="ARBA" id="ARBA00004123"/>
    </source>
</evidence>
<keyword evidence="5" id="KW-0862">Zinc</keyword>
<dbReference type="HOGENOM" id="CLU_039422_0_0_1"/>
<dbReference type="STRING" id="1071378.G0WGE7"/>
<evidence type="ECO:0000256" key="8">
    <source>
        <dbReference type="ARBA" id="ARBA00023242"/>
    </source>
</evidence>
<evidence type="ECO:0000256" key="9">
    <source>
        <dbReference type="PROSITE-ProRule" id="PRU00042"/>
    </source>
</evidence>
<evidence type="ECO:0000256" key="6">
    <source>
        <dbReference type="ARBA" id="ARBA00023015"/>
    </source>
</evidence>
<feature type="compositionally biased region" description="Polar residues" evidence="10">
    <location>
        <begin position="265"/>
        <end position="298"/>
    </location>
</feature>
<keyword evidence="8" id="KW-0539">Nucleus</keyword>
<dbReference type="PROSITE" id="PS00028">
    <property type="entry name" value="ZINC_FINGER_C2H2_1"/>
    <property type="match status" value="2"/>
</dbReference>
<feature type="compositionally biased region" description="Acidic residues" evidence="10">
    <location>
        <begin position="467"/>
        <end position="479"/>
    </location>
</feature>
<dbReference type="eggNOG" id="KOG1721">
    <property type="taxonomic scope" value="Eukaryota"/>
</dbReference>
<keyword evidence="7" id="KW-0804">Transcription</keyword>
<reference evidence="12 13" key="1">
    <citation type="journal article" date="2011" name="Proc. Natl. Acad. Sci. U.S.A.">
        <title>Evolutionary erosion of yeast sex chromosomes by mating-type switching accidents.</title>
        <authorList>
            <person name="Gordon J.L."/>
            <person name="Armisen D."/>
            <person name="Proux-Wera E."/>
            <person name="Oheigeartaigh S.S."/>
            <person name="Byrne K.P."/>
            <person name="Wolfe K.H."/>
        </authorList>
    </citation>
    <scope>NUCLEOTIDE SEQUENCE [LARGE SCALE GENOMIC DNA]</scope>
    <source>
        <strain evidence="13">ATCC 10597 / BCRC 20456 / CBS 421 / NBRC 0211 / NRRL Y-12639</strain>
    </source>
</reference>
<keyword evidence="6" id="KW-0805">Transcription regulation</keyword>
<dbReference type="FunFam" id="3.30.160.60:FF:000125">
    <property type="entry name" value="Putative zinc finger protein 143"/>
    <property type="match status" value="1"/>
</dbReference>
<evidence type="ECO:0000256" key="10">
    <source>
        <dbReference type="SAM" id="MobiDB-lite"/>
    </source>
</evidence>
<evidence type="ECO:0000313" key="13">
    <source>
        <dbReference type="Proteomes" id="UP000000689"/>
    </source>
</evidence>
<feature type="compositionally biased region" description="Low complexity" evidence="10">
    <location>
        <begin position="332"/>
        <end position="349"/>
    </location>
</feature>
<dbReference type="GO" id="GO:0008270">
    <property type="term" value="F:zinc ion binding"/>
    <property type="evidence" value="ECO:0007669"/>
    <property type="project" value="UniProtKB-KW"/>
</dbReference>
<keyword evidence="13" id="KW-1185">Reference proteome</keyword>
<dbReference type="GO" id="GO:0005737">
    <property type="term" value="C:cytoplasm"/>
    <property type="evidence" value="ECO:0007669"/>
    <property type="project" value="TreeGrafter"/>
</dbReference>
<feature type="region of interest" description="Disordered" evidence="10">
    <location>
        <begin position="459"/>
        <end position="503"/>
    </location>
</feature>
<evidence type="ECO:0000256" key="2">
    <source>
        <dbReference type="ARBA" id="ARBA00022723"/>
    </source>
</evidence>
<dbReference type="GO" id="GO:0000981">
    <property type="term" value="F:DNA-binding transcription factor activity, RNA polymerase II-specific"/>
    <property type="evidence" value="ECO:0007669"/>
    <property type="project" value="UniProtKB-ARBA"/>
</dbReference>
<feature type="compositionally biased region" description="Polar residues" evidence="10">
    <location>
        <begin position="319"/>
        <end position="331"/>
    </location>
</feature>
<evidence type="ECO:0000256" key="7">
    <source>
        <dbReference type="ARBA" id="ARBA00023163"/>
    </source>
</evidence>
<dbReference type="PANTHER" id="PTHR47428:SF1">
    <property type="entry name" value="REGULATORY PROTEIN MIG1-RELATED"/>
    <property type="match status" value="1"/>
</dbReference>
<feature type="region of interest" description="Disordered" evidence="10">
    <location>
        <begin position="370"/>
        <end position="403"/>
    </location>
</feature>
<proteinExistence type="predicted"/>
<dbReference type="InterPro" id="IPR036236">
    <property type="entry name" value="Znf_C2H2_sf"/>
</dbReference>
<dbReference type="FunFam" id="3.30.160.60:FF:000870">
    <property type="entry name" value="zinc finger protein 197 isoform X1"/>
    <property type="match status" value="1"/>
</dbReference>
<dbReference type="Gene3D" id="3.30.160.60">
    <property type="entry name" value="Classic Zinc Finger"/>
    <property type="match status" value="2"/>
</dbReference>
<keyword evidence="2" id="KW-0479">Metal-binding</keyword>
<keyword evidence="4 9" id="KW-0863">Zinc-finger</keyword>
<feature type="compositionally biased region" description="Low complexity" evidence="10">
    <location>
        <begin position="162"/>
        <end position="172"/>
    </location>
</feature>
<feature type="compositionally biased region" description="Low complexity" evidence="10">
    <location>
        <begin position="299"/>
        <end position="315"/>
    </location>
</feature>
<gene>
    <name evidence="12" type="primary">NDAI0I02900</name>
    <name evidence="12" type="ordered locus">NDAI_0I02900</name>
</gene>
<dbReference type="Proteomes" id="UP000000689">
    <property type="component" value="Chromosome 9"/>
</dbReference>
<dbReference type="GO" id="GO:0005634">
    <property type="term" value="C:nucleus"/>
    <property type="evidence" value="ECO:0007669"/>
    <property type="project" value="UniProtKB-SubCell"/>
</dbReference>
<keyword evidence="3" id="KW-0677">Repeat</keyword>
<protein>
    <recommendedName>
        <fullName evidence="11">C2H2-type domain-containing protein</fullName>
    </recommendedName>
</protein>
<dbReference type="EMBL" id="HE580275">
    <property type="protein sequence ID" value="CCD26858.1"/>
    <property type="molecule type" value="Genomic_DNA"/>
</dbReference>
<feature type="region of interest" description="Disordered" evidence="10">
    <location>
        <begin position="265"/>
        <end position="349"/>
    </location>
</feature>
<dbReference type="Pfam" id="PF00096">
    <property type="entry name" value="zf-C2H2"/>
    <property type="match status" value="1"/>
</dbReference>
<dbReference type="InterPro" id="IPR013087">
    <property type="entry name" value="Znf_C2H2_type"/>
</dbReference>
<evidence type="ECO:0000256" key="3">
    <source>
        <dbReference type="ARBA" id="ARBA00022737"/>
    </source>
</evidence>
<dbReference type="InterPro" id="IPR051007">
    <property type="entry name" value="creA/MIG_C2H2-ZnF"/>
</dbReference>
<evidence type="ECO:0000313" key="12">
    <source>
        <dbReference type="EMBL" id="CCD26858.1"/>
    </source>
</evidence>
<dbReference type="KEGG" id="ndi:NDAI_0I02900"/>
<dbReference type="GO" id="GO:0000433">
    <property type="term" value="P:carbon catabolite repression of transcription from RNA polymerase II promoter by glucose"/>
    <property type="evidence" value="ECO:0007669"/>
    <property type="project" value="TreeGrafter"/>
</dbReference>
<evidence type="ECO:0000256" key="4">
    <source>
        <dbReference type="ARBA" id="ARBA00022771"/>
    </source>
</evidence>
<feature type="region of interest" description="Disordered" evidence="10">
    <location>
        <begin position="59"/>
        <end position="82"/>
    </location>
</feature>
<dbReference type="SMART" id="SM00355">
    <property type="entry name" value="ZnF_C2H2"/>
    <property type="match status" value="2"/>
</dbReference>
<feature type="compositionally biased region" description="Basic and acidic residues" evidence="10">
    <location>
        <begin position="382"/>
        <end position="399"/>
    </location>
</feature>
<comment type="subcellular location">
    <subcellularLocation>
        <location evidence="1">Nucleus</location>
    </subcellularLocation>
</comment>
<dbReference type="GeneID" id="11493869"/>